<reference evidence="3 4" key="1">
    <citation type="submission" date="2017-08" db="EMBL/GenBank/DDBJ databases">
        <title>Acidophilic green algal genome provides insights into adaptation to an acidic environment.</title>
        <authorList>
            <person name="Hirooka S."/>
            <person name="Hirose Y."/>
            <person name="Kanesaki Y."/>
            <person name="Higuchi S."/>
            <person name="Fujiwara T."/>
            <person name="Onuma R."/>
            <person name="Era A."/>
            <person name="Ohbayashi R."/>
            <person name="Uzuka A."/>
            <person name="Nozaki H."/>
            <person name="Yoshikawa H."/>
            <person name="Miyagishima S.Y."/>
        </authorList>
    </citation>
    <scope>NUCLEOTIDE SEQUENCE [LARGE SCALE GENOMIC DNA]</scope>
    <source>
        <strain evidence="3 4">NIES-2499</strain>
    </source>
</reference>
<dbReference type="Proteomes" id="UP000232323">
    <property type="component" value="Unassembled WGS sequence"/>
</dbReference>
<dbReference type="GO" id="GO:0008017">
    <property type="term" value="F:microtubule binding"/>
    <property type="evidence" value="ECO:0007669"/>
    <property type="project" value="InterPro"/>
</dbReference>
<evidence type="ECO:0000313" key="3">
    <source>
        <dbReference type="EMBL" id="GAX72870.1"/>
    </source>
</evidence>
<dbReference type="PANTHER" id="PTHR19321">
    <property type="entry name" value="PROTEIN REGULATOR OF CYTOKINESIS 1 PRC1-RELATED"/>
    <property type="match status" value="1"/>
</dbReference>
<sequence length="817" mass="88587">MFHLSLTNLTERDNSFSGTYKMEFLQEKANVHLTDYSASTRLCVRKLAQTFSDLGLSKEEQILAFEKITALASCVWSNACEDADIERQSLRDRVEKDLVEVQKIKEALGDDEADLELGQCLEEAQSPSVTLRNLHGRVLARLGYWKGRRSEKLTEYELIMAASTILKTQLGLAQMPIARPDLSRANLDFLRMEQDKLRSEKERRIARLLTHLDQLCDHCEVVGEPCKQAIMEVHHSLRAFWEAHQSGSSADSLSAEALLKLSTVAGAQMSMMVEEADAQVELSDVLFDRLKERIQQAVDLKAQREAHLQELCAVLSSLWEALGGEVTAAEKTAVSELFTGPQKLHGHNIQACQAEVSRLEQQKTQAMKDLVVSKAKELEELCASTLMVAPDVTTLLMDMSQGNRKEATGQIGEVLSKLVRMIGEVQGEARKRSSLVGMISELEGAKQELAWVTAWEQDEQRYKGRDSTRNLNRSIRASKLRERVPSLIAGIREAAQDWRLKEGAAFLVHGSDYAETVLPSLAQELEQAAADKAHQHSSGRAKEHANSTSVSHNNPPSHRASKPSTGAGHVVGRPAAPKPPLNAGQHTFKQSNNPVGALTPEGLAKRHSLTGPIQPPLLTSSAKSTSMLRGAALSQSAQFTPADLTGAVRPRTVAASTTLTPPKTAGSTPGFTPPRIAGTNNRSPLMGGSISRAAAAASPCKDPLQDSLAHILAASPKQVTPGSAGDPRSARPQSTFSGSNVPPVVQKAQLINEGVAVHKLKKQVQVLAVTDDVNLCDILASKDTTTPKKRVHVTPAVPAAVVQSPAAPKSRIPRPMA</sequence>
<gene>
    <name evidence="3" type="ORF">CEUSTIGMA_g325.t1</name>
</gene>
<feature type="compositionally biased region" description="Polar residues" evidence="2">
    <location>
        <begin position="546"/>
        <end position="556"/>
    </location>
</feature>
<feature type="compositionally biased region" description="Polar residues" evidence="2">
    <location>
        <begin position="654"/>
        <end position="670"/>
    </location>
</feature>
<dbReference type="EMBL" id="BEGY01000001">
    <property type="protein sequence ID" value="GAX72870.1"/>
    <property type="molecule type" value="Genomic_DNA"/>
</dbReference>
<name>A0A250WQP5_9CHLO</name>
<organism evidence="3 4">
    <name type="scientific">Chlamydomonas eustigma</name>
    <dbReference type="NCBI Taxonomy" id="1157962"/>
    <lineage>
        <taxon>Eukaryota</taxon>
        <taxon>Viridiplantae</taxon>
        <taxon>Chlorophyta</taxon>
        <taxon>core chlorophytes</taxon>
        <taxon>Chlorophyceae</taxon>
        <taxon>CS clade</taxon>
        <taxon>Chlamydomonadales</taxon>
        <taxon>Chlamydomonadaceae</taxon>
        <taxon>Chlamydomonas</taxon>
    </lineage>
</organism>
<dbReference type="PANTHER" id="PTHR19321:SF41">
    <property type="entry name" value="FASCETTO-RELATED"/>
    <property type="match status" value="1"/>
</dbReference>
<accession>A0A250WQP5</accession>
<dbReference type="STRING" id="1157962.A0A250WQP5"/>
<evidence type="ECO:0000256" key="1">
    <source>
        <dbReference type="ARBA" id="ARBA00006187"/>
    </source>
</evidence>
<feature type="compositionally biased region" description="Polar residues" evidence="2">
    <location>
        <begin position="584"/>
        <end position="594"/>
    </location>
</feature>
<feature type="compositionally biased region" description="Basic and acidic residues" evidence="2">
    <location>
        <begin position="529"/>
        <end position="545"/>
    </location>
</feature>
<feature type="compositionally biased region" description="Polar residues" evidence="2">
    <location>
        <begin position="731"/>
        <end position="740"/>
    </location>
</feature>
<dbReference type="OrthoDB" id="642895at2759"/>
<protein>
    <submittedName>
        <fullName evidence="3">Uncharacterized protein</fullName>
    </submittedName>
</protein>
<comment type="similarity">
    <text evidence="1">Belongs to the MAP65/ASE1 family.</text>
</comment>
<dbReference type="GO" id="GO:0005819">
    <property type="term" value="C:spindle"/>
    <property type="evidence" value="ECO:0007669"/>
    <property type="project" value="TreeGrafter"/>
</dbReference>
<feature type="region of interest" description="Disordered" evidence="2">
    <location>
        <begin position="527"/>
        <end position="600"/>
    </location>
</feature>
<keyword evidence="4" id="KW-1185">Reference proteome</keyword>
<feature type="region of interest" description="Disordered" evidence="2">
    <location>
        <begin position="717"/>
        <end position="741"/>
    </location>
</feature>
<dbReference type="GO" id="GO:0005737">
    <property type="term" value="C:cytoplasm"/>
    <property type="evidence" value="ECO:0007669"/>
    <property type="project" value="TreeGrafter"/>
</dbReference>
<dbReference type="InterPro" id="IPR007145">
    <property type="entry name" value="MAP65_Ase1_PRC1"/>
</dbReference>
<dbReference type="AlphaFoldDB" id="A0A250WQP5"/>
<proteinExistence type="inferred from homology"/>
<evidence type="ECO:0000256" key="2">
    <source>
        <dbReference type="SAM" id="MobiDB-lite"/>
    </source>
</evidence>
<dbReference type="GO" id="GO:0000226">
    <property type="term" value="P:microtubule cytoskeleton organization"/>
    <property type="evidence" value="ECO:0007669"/>
    <property type="project" value="InterPro"/>
</dbReference>
<comment type="caution">
    <text evidence="3">The sequence shown here is derived from an EMBL/GenBank/DDBJ whole genome shotgun (WGS) entry which is preliminary data.</text>
</comment>
<dbReference type="Pfam" id="PF03999">
    <property type="entry name" value="MAP65_ASE1"/>
    <property type="match status" value="1"/>
</dbReference>
<dbReference type="Gene3D" id="1.20.58.1520">
    <property type="match status" value="1"/>
</dbReference>
<feature type="region of interest" description="Disordered" evidence="2">
    <location>
        <begin position="654"/>
        <end position="687"/>
    </location>
</feature>
<evidence type="ECO:0000313" key="4">
    <source>
        <dbReference type="Proteomes" id="UP000232323"/>
    </source>
</evidence>